<feature type="compositionally biased region" description="Polar residues" evidence="1">
    <location>
        <begin position="1"/>
        <end position="12"/>
    </location>
</feature>
<dbReference type="EMBL" id="VSRR010001762">
    <property type="protein sequence ID" value="MPC27521.1"/>
    <property type="molecule type" value="Genomic_DNA"/>
</dbReference>
<reference evidence="2 3" key="1">
    <citation type="submission" date="2019-05" db="EMBL/GenBank/DDBJ databases">
        <title>Another draft genome of Portunus trituberculatus and its Hox gene families provides insights of decapod evolution.</title>
        <authorList>
            <person name="Jeong J.-H."/>
            <person name="Song I."/>
            <person name="Kim S."/>
            <person name="Choi T."/>
            <person name="Kim D."/>
            <person name="Ryu S."/>
            <person name="Kim W."/>
        </authorList>
    </citation>
    <scope>NUCLEOTIDE SEQUENCE [LARGE SCALE GENOMIC DNA]</scope>
    <source>
        <tissue evidence="2">Muscle</tissue>
    </source>
</reference>
<evidence type="ECO:0000313" key="3">
    <source>
        <dbReference type="Proteomes" id="UP000324222"/>
    </source>
</evidence>
<protein>
    <submittedName>
        <fullName evidence="2">Uncharacterized protein</fullName>
    </submittedName>
</protein>
<accession>A0A5B7E0K9</accession>
<sequence length="101" mass="10960">MSEVKYTQQESADLSPRPWRSDGGRQRRSKSMPCSEEFVFMSDILRAVLASRLSCYLTWRSRSAAQGSLLRGAPCCGDGVSNEGPSSGDQASSLHGCALRS</sequence>
<gene>
    <name evidence="2" type="ORF">E2C01_020692</name>
</gene>
<feature type="region of interest" description="Disordered" evidence="1">
    <location>
        <begin position="80"/>
        <end position="101"/>
    </location>
</feature>
<name>A0A5B7E0K9_PORTR</name>
<feature type="region of interest" description="Disordered" evidence="1">
    <location>
        <begin position="1"/>
        <end position="32"/>
    </location>
</feature>
<evidence type="ECO:0000256" key="1">
    <source>
        <dbReference type="SAM" id="MobiDB-lite"/>
    </source>
</evidence>
<organism evidence="2 3">
    <name type="scientific">Portunus trituberculatus</name>
    <name type="common">Swimming crab</name>
    <name type="synonym">Neptunus trituberculatus</name>
    <dbReference type="NCBI Taxonomy" id="210409"/>
    <lineage>
        <taxon>Eukaryota</taxon>
        <taxon>Metazoa</taxon>
        <taxon>Ecdysozoa</taxon>
        <taxon>Arthropoda</taxon>
        <taxon>Crustacea</taxon>
        <taxon>Multicrustacea</taxon>
        <taxon>Malacostraca</taxon>
        <taxon>Eumalacostraca</taxon>
        <taxon>Eucarida</taxon>
        <taxon>Decapoda</taxon>
        <taxon>Pleocyemata</taxon>
        <taxon>Brachyura</taxon>
        <taxon>Eubrachyura</taxon>
        <taxon>Portunoidea</taxon>
        <taxon>Portunidae</taxon>
        <taxon>Portuninae</taxon>
        <taxon>Portunus</taxon>
    </lineage>
</organism>
<keyword evidence="3" id="KW-1185">Reference proteome</keyword>
<proteinExistence type="predicted"/>
<feature type="compositionally biased region" description="Polar residues" evidence="1">
    <location>
        <begin position="83"/>
        <end position="93"/>
    </location>
</feature>
<evidence type="ECO:0000313" key="2">
    <source>
        <dbReference type="EMBL" id="MPC27521.1"/>
    </source>
</evidence>
<dbReference type="Proteomes" id="UP000324222">
    <property type="component" value="Unassembled WGS sequence"/>
</dbReference>
<comment type="caution">
    <text evidence="2">The sequence shown here is derived from an EMBL/GenBank/DDBJ whole genome shotgun (WGS) entry which is preliminary data.</text>
</comment>
<dbReference type="AlphaFoldDB" id="A0A5B7E0K9"/>